<proteinExistence type="predicted"/>
<dbReference type="GO" id="GO:0005886">
    <property type="term" value="C:plasma membrane"/>
    <property type="evidence" value="ECO:0007669"/>
    <property type="project" value="UniProtKB-SubCell"/>
</dbReference>
<feature type="transmembrane region" description="Helical" evidence="6">
    <location>
        <begin position="215"/>
        <end position="240"/>
    </location>
</feature>
<evidence type="ECO:0000313" key="9">
    <source>
        <dbReference type="Proteomes" id="UP001164390"/>
    </source>
</evidence>
<keyword evidence="5 6" id="KW-0472">Membrane</keyword>
<dbReference type="AlphaFoldDB" id="A0AA46TF16"/>
<organism evidence="8 9">
    <name type="scientific">Solicola gregarius</name>
    <dbReference type="NCBI Taxonomy" id="2908642"/>
    <lineage>
        <taxon>Bacteria</taxon>
        <taxon>Bacillati</taxon>
        <taxon>Actinomycetota</taxon>
        <taxon>Actinomycetes</taxon>
        <taxon>Propionibacteriales</taxon>
        <taxon>Nocardioidaceae</taxon>
        <taxon>Solicola</taxon>
    </lineage>
</organism>
<accession>A0AA46TF16</accession>
<dbReference type="EMBL" id="CP094970">
    <property type="protein sequence ID" value="UYM03368.1"/>
    <property type="molecule type" value="Genomic_DNA"/>
</dbReference>
<dbReference type="Pfam" id="PF00482">
    <property type="entry name" value="T2SSF"/>
    <property type="match status" value="1"/>
</dbReference>
<reference evidence="8" key="1">
    <citation type="submission" date="2022-01" db="EMBL/GenBank/DDBJ databases">
        <title>Nocardioidaceae gen. sp. A5X3R13.</title>
        <authorList>
            <person name="Lopez Marin M.A."/>
            <person name="Uhlik O."/>
        </authorList>
    </citation>
    <scope>NUCLEOTIDE SEQUENCE</scope>
    <source>
        <strain evidence="8">A5X3R13</strain>
    </source>
</reference>
<protein>
    <submittedName>
        <fullName evidence="8">Type II secretion system F family protein</fullName>
    </submittedName>
</protein>
<keyword evidence="4 6" id="KW-1133">Transmembrane helix</keyword>
<keyword evidence="9" id="KW-1185">Reference proteome</keyword>
<keyword evidence="3 6" id="KW-0812">Transmembrane</keyword>
<evidence type="ECO:0000256" key="6">
    <source>
        <dbReference type="SAM" id="Phobius"/>
    </source>
</evidence>
<dbReference type="PANTHER" id="PTHR35007">
    <property type="entry name" value="INTEGRAL MEMBRANE PROTEIN-RELATED"/>
    <property type="match status" value="1"/>
</dbReference>
<dbReference type="KEGG" id="sgrg:L0C25_12450"/>
<evidence type="ECO:0000256" key="2">
    <source>
        <dbReference type="ARBA" id="ARBA00022475"/>
    </source>
</evidence>
<feature type="domain" description="Type II secretion system protein GspF" evidence="7">
    <location>
        <begin position="107"/>
        <end position="228"/>
    </location>
</feature>
<dbReference type="Proteomes" id="UP001164390">
    <property type="component" value="Chromosome"/>
</dbReference>
<evidence type="ECO:0000313" key="8">
    <source>
        <dbReference type="EMBL" id="UYM03368.1"/>
    </source>
</evidence>
<evidence type="ECO:0000256" key="3">
    <source>
        <dbReference type="ARBA" id="ARBA00022692"/>
    </source>
</evidence>
<comment type="subcellular location">
    <subcellularLocation>
        <location evidence="1">Cell membrane</location>
        <topology evidence="1">Multi-pass membrane protein</topology>
    </subcellularLocation>
</comment>
<evidence type="ECO:0000259" key="7">
    <source>
        <dbReference type="Pfam" id="PF00482"/>
    </source>
</evidence>
<dbReference type="PANTHER" id="PTHR35007:SF3">
    <property type="entry name" value="POSSIBLE CONSERVED ALANINE RICH MEMBRANE PROTEIN"/>
    <property type="match status" value="1"/>
</dbReference>
<gene>
    <name evidence="8" type="ORF">L0C25_12450</name>
</gene>
<dbReference type="InterPro" id="IPR018076">
    <property type="entry name" value="T2SS_GspF_dom"/>
</dbReference>
<evidence type="ECO:0000256" key="5">
    <source>
        <dbReference type="ARBA" id="ARBA00023136"/>
    </source>
</evidence>
<name>A0AA46TF16_9ACTN</name>
<sequence>MWASVLAGLSVAVWMRMPSPRRVRRVAAGPRADGPIDRLRDADLLTSPWIAALGAAIAVTQIFSGELGLVVAAACAVAAYRWVDGLESIGARRRREQLARDLPVGVDLLVAALSAGRPPGQAMAAVAAAVGGPLGTDLAAIAARLELGADPTRVWRDVADDPVLGPVGRSFRRASQSGASVTTVLARCVEDLRRRRHTEANRVARSAGVRTAAPLGLCFLPAFIVVGVVPTVVGAFWHLVL</sequence>
<evidence type="ECO:0000256" key="1">
    <source>
        <dbReference type="ARBA" id="ARBA00004651"/>
    </source>
</evidence>
<evidence type="ECO:0000256" key="4">
    <source>
        <dbReference type="ARBA" id="ARBA00022989"/>
    </source>
</evidence>
<keyword evidence="2" id="KW-1003">Cell membrane</keyword>
<feature type="transmembrane region" description="Helical" evidence="6">
    <location>
        <begin position="49"/>
        <end position="80"/>
    </location>
</feature>
<dbReference type="RefSeq" id="WP_271631973.1">
    <property type="nucleotide sequence ID" value="NZ_CP094970.1"/>
</dbReference>